<keyword evidence="3 7" id="KW-0812">Transmembrane</keyword>
<reference evidence="9 10" key="1">
    <citation type="journal article" date="2013" name="ISME J.">
        <title>A metabolic model for members of the genus Tetrasphaera involved in enhanced biological phosphorus removal.</title>
        <authorList>
            <person name="Kristiansen R."/>
            <person name="Nguyen H.T.T."/>
            <person name="Saunders A.M."/>
            <person name="Nielsen J.L."/>
            <person name="Wimmer R."/>
            <person name="Le V.Q."/>
            <person name="McIlroy S.J."/>
            <person name="Petrovski S."/>
            <person name="Seviour R.J."/>
            <person name="Calteau A."/>
            <person name="Nielsen K.L."/>
            <person name="Nielsen P.H."/>
        </authorList>
    </citation>
    <scope>NUCLEOTIDE SEQUENCE [LARGE SCALE GENOMIC DNA]</scope>
    <source>
        <strain evidence="9 10">T1-X7</strain>
    </source>
</reference>
<comment type="subcellular location">
    <subcellularLocation>
        <location evidence="1">Cell membrane</location>
        <topology evidence="1">Single-pass membrane protein</topology>
    </subcellularLocation>
</comment>
<organism evidence="9 10">
    <name type="scientific">Nostocoides japonicum T1-X7</name>
    <dbReference type="NCBI Taxonomy" id="1194083"/>
    <lineage>
        <taxon>Bacteria</taxon>
        <taxon>Bacillati</taxon>
        <taxon>Actinomycetota</taxon>
        <taxon>Actinomycetes</taxon>
        <taxon>Micrococcales</taxon>
        <taxon>Intrasporangiaceae</taxon>
        <taxon>Nostocoides</taxon>
    </lineage>
</organism>
<protein>
    <recommendedName>
        <fullName evidence="8">Phage shock protein PspC N-terminal domain-containing protein</fullName>
    </recommendedName>
</protein>
<evidence type="ECO:0000256" key="1">
    <source>
        <dbReference type="ARBA" id="ARBA00004162"/>
    </source>
</evidence>
<dbReference type="EMBL" id="CAJB01000033">
    <property type="protein sequence ID" value="CCH76451.1"/>
    <property type="molecule type" value="Genomic_DNA"/>
</dbReference>
<keyword evidence="4 7" id="KW-1133">Transmembrane helix</keyword>
<feature type="transmembrane region" description="Helical" evidence="7">
    <location>
        <begin position="100"/>
        <end position="119"/>
    </location>
</feature>
<keyword evidence="5 7" id="KW-0472">Membrane</keyword>
<feature type="domain" description="Phage shock protein PspC N-terminal" evidence="8">
    <location>
        <begin position="30"/>
        <end position="84"/>
    </location>
</feature>
<feature type="region of interest" description="Disordered" evidence="6">
    <location>
        <begin position="216"/>
        <end position="255"/>
    </location>
</feature>
<dbReference type="RefSeq" id="WP_048553229.1">
    <property type="nucleotide sequence ID" value="NZ_HF570958.1"/>
</dbReference>
<feature type="transmembrane region" description="Helical" evidence="7">
    <location>
        <begin position="255"/>
        <end position="276"/>
    </location>
</feature>
<feature type="region of interest" description="Disordered" evidence="6">
    <location>
        <begin position="417"/>
        <end position="444"/>
    </location>
</feature>
<evidence type="ECO:0000256" key="5">
    <source>
        <dbReference type="ARBA" id="ARBA00023136"/>
    </source>
</evidence>
<dbReference type="PANTHER" id="PTHR33885">
    <property type="entry name" value="PHAGE SHOCK PROTEIN C"/>
    <property type="match status" value="1"/>
</dbReference>
<keyword evidence="2" id="KW-1003">Cell membrane</keyword>
<sequence length="465" mass="46978">MSETTPPTPTQQPGGDTLDRIFGWLRGLGIRRDTDDRWVSGVSAGLAHRLGVDPIVVRALFVVLACFGGFGITAYLVLWAALPSTTGDILAEKAVRHGDGWAIVLLVVAAFSLFGGPVFAHGDGWWAAGWLVPAAIVAWVVYRLARKEPIVPTGIRSSTSPTSGYGSSGYGATGDPAWSSYGASDGTSAATTGTTYQAAGSGTSYADPTYATPTASGAAGAGSGSGPAYPPPAYPPTGATASPPRPPRPKRRGPGAGVSVLGLGLALVGYGVGYLVQDTVGFSGGPVTLGLITALATLGLFLVVLGVMGRSGGFNGFVATLLAIATAGAVLLPGVRFTDGVGDRTWRPADSASEQTFRLGAGDSTLDLSRLSTDPATPSHISVSQGVGDLTIEVPAGLTAQVSSTVGVGDISLDGRRLASRPASSHDRDSGNRDGSATTVVGDGPVDVYVESSLGLGSTHIRQVS</sequence>
<dbReference type="GO" id="GO:0005886">
    <property type="term" value="C:plasma membrane"/>
    <property type="evidence" value="ECO:0007669"/>
    <property type="project" value="UniProtKB-SubCell"/>
</dbReference>
<dbReference type="Proteomes" id="UP000035721">
    <property type="component" value="Unassembled WGS sequence"/>
</dbReference>
<evidence type="ECO:0000259" key="8">
    <source>
        <dbReference type="Pfam" id="PF04024"/>
    </source>
</evidence>
<gene>
    <name evidence="9" type="ORF">BN12_1280005</name>
</gene>
<dbReference type="STRING" id="1194083.BN12_1280005"/>
<dbReference type="InterPro" id="IPR052027">
    <property type="entry name" value="PspC"/>
</dbReference>
<evidence type="ECO:0000256" key="4">
    <source>
        <dbReference type="ARBA" id="ARBA00022989"/>
    </source>
</evidence>
<evidence type="ECO:0000256" key="2">
    <source>
        <dbReference type="ARBA" id="ARBA00022475"/>
    </source>
</evidence>
<feature type="transmembrane region" description="Helical" evidence="7">
    <location>
        <begin position="55"/>
        <end position="79"/>
    </location>
</feature>
<evidence type="ECO:0000256" key="6">
    <source>
        <dbReference type="SAM" id="MobiDB-lite"/>
    </source>
</evidence>
<feature type="transmembrane region" description="Helical" evidence="7">
    <location>
        <begin position="125"/>
        <end position="142"/>
    </location>
</feature>
<dbReference type="InterPro" id="IPR007168">
    <property type="entry name" value="Phageshock_PspC_N"/>
</dbReference>
<keyword evidence="10" id="KW-1185">Reference proteome</keyword>
<evidence type="ECO:0000313" key="10">
    <source>
        <dbReference type="Proteomes" id="UP000035721"/>
    </source>
</evidence>
<evidence type="ECO:0000256" key="3">
    <source>
        <dbReference type="ARBA" id="ARBA00022692"/>
    </source>
</evidence>
<comment type="caution">
    <text evidence="9">The sequence shown here is derived from an EMBL/GenBank/DDBJ whole genome shotgun (WGS) entry which is preliminary data.</text>
</comment>
<feature type="transmembrane region" description="Helical" evidence="7">
    <location>
        <begin position="288"/>
        <end position="307"/>
    </location>
</feature>
<dbReference type="AlphaFoldDB" id="A0A077LTE3"/>
<dbReference type="PANTHER" id="PTHR33885:SF3">
    <property type="entry name" value="PHAGE SHOCK PROTEIN C"/>
    <property type="match status" value="1"/>
</dbReference>
<feature type="transmembrane region" description="Helical" evidence="7">
    <location>
        <begin position="314"/>
        <end position="335"/>
    </location>
</feature>
<name>A0A077LTE3_9MICO</name>
<proteinExistence type="predicted"/>
<evidence type="ECO:0000256" key="7">
    <source>
        <dbReference type="SAM" id="Phobius"/>
    </source>
</evidence>
<dbReference type="Pfam" id="PF04024">
    <property type="entry name" value="PspC"/>
    <property type="match status" value="1"/>
</dbReference>
<evidence type="ECO:0000313" key="9">
    <source>
        <dbReference type="EMBL" id="CCH76451.1"/>
    </source>
</evidence>
<accession>A0A077LTE3</accession>